<reference evidence="2 3" key="1">
    <citation type="journal article" date="2013" name="Genome Announc.">
        <title>Complete Genome Sequence of a Chinese Strain of 'Candidatus Liberibacter asiaticus'.</title>
        <authorList>
            <person name="Lin H."/>
            <person name="Han C.S."/>
            <person name="Liu B."/>
            <person name="Lou B."/>
            <person name="Bai X."/>
            <person name="Deng C."/>
            <person name="Civerolo E.L."/>
            <person name="Gupta G."/>
        </authorList>
    </citation>
    <scope>NUCLEOTIDE SEQUENCE [LARGE SCALE GENOMIC DNA]</scope>
    <source>
        <strain evidence="3">gxpsy</strain>
    </source>
</reference>
<dbReference type="InterPro" id="IPR003497">
    <property type="entry name" value="BRO_N_domain"/>
</dbReference>
<dbReference type="Pfam" id="PF02498">
    <property type="entry name" value="Bro-N"/>
    <property type="match status" value="1"/>
</dbReference>
<sequence length="112" mass="12993">MNKKKGTNAITPFNFENNLIRTVVDDGNYWFVAKDIAEALGYTWGRHLLDKVPEEWKGVKPFPSLGGKQETSVLSEQELYFFLNRSDKPKAIPFQKWIVSEVDSWRSYSLHP</sequence>
<evidence type="ECO:0000313" key="3">
    <source>
        <dbReference type="Proteomes" id="UP000011820"/>
    </source>
</evidence>
<dbReference type="SMART" id="SM01040">
    <property type="entry name" value="Bro-N"/>
    <property type="match status" value="1"/>
</dbReference>
<dbReference type="RefSeq" id="WP_015452819.1">
    <property type="nucleotide sequence ID" value="NC_020549.1"/>
</dbReference>
<accession>A0ABM5NGH8</accession>
<dbReference type="PANTHER" id="PTHR36180:SF2">
    <property type="entry name" value="BRO FAMILY PROTEIN"/>
    <property type="match status" value="1"/>
</dbReference>
<dbReference type="PANTHER" id="PTHR36180">
    <property type="entry name" value="DNA-BINDING PROTEIN-RELATED-RELATED"/>
    <property type="match status" value="1"/>
</dbReference>
<organism evidence="2 3">
    <name type="scientific">Candidatus Liberibacter asiaticus str. gxpsy</name>
    <dbReference type="NCBI Taxonomy" id="1174529"/>
    <lineage>
        <taxon>Bacteria</taxon>
        <taxon>Pseudomonadati</taxon>
        <taxon>Pseudomonadota</taxon>
        <taxon>Alphaproteobacteria</taxon>
        <taxon>Hyphomicrobiales</taxon>
        <taxon>Rhizobiaceae</taxon>
        <taxon>Liberibacter</taxon>
    </lineage>
</organism>
<name>A0ABM5NGH8_LIBAS</name>
<dbReference type="PROSITE" id="PS51750">
    <property type="entry name" value="BRO_N"/>
    <property type="match status" value="1"/>
</dbReference>
<evidence type="ECO:0000259" key="1">
    <source>
        <dbReference type="PROSITE" id="PS51750"/>
    </source>
</evidence>
<protein>
    <submittedName>
        <fullName evidence="2">Prophage antirepressor</fullName>
    </submittedName>
</protein>
<dbReference type="Proteomes" id="UP000011820">
    <property type="component" value="Chromosome"/>
</dbReference>
<evidence type="ECO:0000313" key="2">
    <source>
        <dbReference type="EMBL" id="AGH17224.1"/>
    </source>
</evidence>
<dbReference type="EMBL" id="CP004005">
    <property type="protein sequence ID" value="AGH17224.1"/>
    <property type="molecule type" value="Genomic_DNA"/>
</dbReference>
<keyword evidence="3" id="KW-1185">Reference proteome</keyword>
<gene>
    <name evidence="2" type="ORF">WSI_04270</name>
</gene>
<proteinExistence type="predicted"/>
<feature type="domain" description="Bro-N" evidence="1">
    <location>
        <begin position="7"/>
        <end position="112"/>
    </location>
</feature>